<keyword evidence="2" id="KW-1185">Reference proteome</keyword>
<dbReference type="InterPro" id="IPR023578">
    <property type="entry name" value="Ras_GEF_dom_sf"/>
</dbReference>
<dbReference type="SUPFAM" id="SSF48366">
    <property type="entry name" value="Ras GEF"/>
    <property type="match status" value="1"/>
</dbReference>
<dbReference type="RefSeq" id="XP_014145823.1">
    <property type="nucleotide sequence ID" value="XM_014290348.1"/>
</dbReference>
<organism evidence="1 2">
    <name type="scientific">Sphaeroforma arctica JP610</name>
    <dbReference type="NCBI Taxonomy" id="667725"/>
    <lineage>
        <taxon>Eukaryota</taxon>
        <taxon>Ichthyosporea</taxon>
        <taxon>Ichthyophonida</taxon>
        <taxon>Sphaeroforma</taxon>
    </lineage>
</organism>
<dbReference type="InterPro" id="IPR036964">
    <property type="entry name" value="RASGEF_cat_dom_sf"/>
</dbReference>
<reference evidence="1 2" key="1">
    <citation type="submission" date="2011-02" db="EMBL/GenBank/DDBJ databases">
        <title>The Genome Sequence of Sphaeroforma arctica JP610.</title>
        <authorList>
            <consortium name="The Broad Institute Genome Sequencing Platform"/>
            <person name="Russ C."/>
            <person name="Cuomo C."/>
            <person name="Young S.K."/>
            <person name="Zeng Q."/>
            <person name="Gargeya S."/>
            <person name="Alvarado L."/>
            <person name="Berlin A."/>
            <person name="Chapman S.B."/>
            <person name="Chen Z."/>
            <person name="Freedman E."/>
            <person name="Gellesch M."/>
            <person name="Goldberg J."/>
            <person name="Griggs A."/>
            <person name="Gujja S."/>
            <person name="Heilman E."/>
            <person name="Heiman D."/>
            <person name="Howarth C."/>
            <person name="Mehta T."/>
            <person name="Neiman D."/>
            <person name="Pearson M."/>
            <person name="Roberts A."/>
            <person name="Saif S."/>
            <person name="Shea T."/>
            <person name="Shenoy N."/>
            <person name="Sisk P."/>
            <person name="Stolte C."/>
            <person name="Sykes S."/>
            <person name="White J."/>
            <person name="Yandava C."/>
            <person name="Burger G."/>
            <person name="Gray M.W."/>
            <person name="Holland P.W.H."/>
            <person name="King N."/>
            <person name="Lang F.B.F."/>
            <person name="Roger A.J."/>
            <person name="Ruiz-Trillo I."/>
            <person name="Haas B."/>
            <person name="Nusbaum C."/>
            <person name="Birren B."/>
        </authorList>
    </citation>
    <scope>NUCLEOTIDE SEQUENCE [LARGE SCALE GENOMIC DNA]</scope>
    <source>
        <strain evidence="1 2">JP610</strain>
    </source>
</reference>
<evidence type="ECO:0000313" key="1">
    <source>
        <dbReference type="EMBL" id="KNC71921.1"/>
    </source>
</evidence>
<gene>
    <name evidence="1" type="ORF">SARC_15533</name>
</gene>
<dbReference type="GO" id="GO:0005085">
    <property type="term" value="F:guanyl-nucleotide exchange factor activity"/>
    <property type="evidence" value="ECO:0007669"/>
    <property type="project" value="InterPro"/>
</dbReference>
<proteinExistence type="predicted"/>
<dbReference type="GeneID" id="25916037"/>
<dbReference type="GO" id="GO:0007264">
    <property type="term" value="P:small GTPase-mediated signal transduction"/>
    <property type="evidence" value="ECO:0007669"/>
    <property type="project" value="InterPro"/>
</dbReference>
<name>A0A0L0F5Q1_9EUKA</name>
<dbReference type="EMBL" id="KQ247861">
    <property type="protein sequence ID" value="KNC71921.1"/>
    <property type="molecule type" value="Genomic_DNA"/>
</dbReference>
<dbReference type="Proteomes" id="UP000054560">
    <property type="component" value="Unassembled WGS sequence"/>
</dbReference>
<evidence type="ECO:0000313" key="2">
    <source>
        <dbReference type="Proteomes" id="UP000054560"/>
    </source>
</evidence>
<accession>A0A0L0F5Q1</accession>
<sequence>MYLSDLAYIDAAYDDTVETNAVESAGTIKEERQSLVHINWEKKRKEYCALKPIVDSQQHALVLATNVNFDCEFYAQFESIKLLNIDECYALSLKVRGTLLSIQTHQVTLLYRHIK</sequence>
<dbReference type="AlphaFoldDB" id="A0A0L0F5Q1"/>
<dbReference type="Gene3D" id="1.10.840.10">
    <property type="entry name" value="Ras guanine-nucleotide exchange factors catalytic domain"/>
    <property type="match status" value="1"/>
</dbReference>
<protein>
    <submittedName>
        <fullName evidence="1">Uncharacterized protein</fullName>
    </submittedName>
</protein>